<keyword evidence="2" id="KW-1185">Reference proteome</keyword>
<dbReference type="EMBL" id="AAXW01000030">
    <property type="protein sequence ID" value="EAZ90140.1"/>
    <property type="molecule type" value="Genomic_DNA"/>
</dbReference>
<evidence type="ECO:0000313" key="2">
    <source>
        <dbReference type="Proteomes" id="UP000003781"/>
    </source>
</evidence>
<gene>
    <name evidence="1" type="ORF">CY0110_06054</name>
</gene>
<organism evidence="1 2">
    <name type="scientific">Crocosphaera chwakensis CCY0110</name>
    <dbReference type="NCBI Taxonomy" id="391612"/>
    <lineage>
        <taxon>Bacteria</taxon>
        <taxon>Bacillati</taxon>
        <taxon>Cyanobacteriota</taxon>
        <taxon>Cyanophyceae</taxon>
        <taxon>Oscillatoriophycideae</taxon>
        <taxon>Chroococcales</taxon>
        <taxon>Aphanothecaceae</taxon>
        <taxon>Crocosphaera</taxon>
        <taxon>Crocosphaera chwakensis</taxon>
    </lineage>
</organism>
<dbReference type="AlphaFoldDB" id="A3ITS4"/>
<comment type="caution">
    <text evidence="1">The sequence shown here is derived from an EMBL/GenBank/DDBJ whole genome shotgun (WGS) entry which is preliminary data.</text>
</comment>
<name>A3ITS4_9CHRO</name>
<evidence type="ECO:0000313" key="1">
    <source>
        <dbReference type="EMBL" id="EAZ90140.1"/>
    </source>
</evidence>
<proteinExistence type="predicted"/>
<protein>
    <submittedName>
        <fullName evidence="1">Uncharacterized protein</fullName>
    </submittedName>
</protein>
<reference evidence="1 2" key="1">
    <citation type="submission" date="2007-03" db="EMBL/GenBank/DDBJ databases">
        <authorList>
            <person name="Stal L."/>
            <person name="Ferriera S."/>
            <person name="Johnson J."/>
            <person name="Kravitz S."/>
            <person name="Beeson K."/>
            <person name="Sutton G."/>
            <person name="Rogers Y.-H."/>
            <person name="Friedman R."/>
            <person name="Frazier M."/>
            <person name="Venter J.C."/>
        </authorList>
    </citation>
    <scope>NUCLEOTIDE SEQUENCE [LARGE SCALE GENOMIC DNA]</scope>
    <source>
        <strain evidence="1 2">CCY0110</strain>
    </source>
</reference>
<accession>A3ITS4</accession>
<sequence>MQSELDIKELEASADLYLYAEIYEEDTELQELTETA</sequence>
<dbReference type="Proteomes" id="UP000003781">
    <property type="component" value="Unassembled WGS sequence"/>
</dbReference>